<dbReference type="PANTHER" id="PTHR48045:SF31">
    <property type="entry name" value="UDP-GLYCOSYLTRANSFERASE 76B1-LIKE"/>
    <property type="match status" value="1"/>
</dbReference>
<dbReference type="Proteomes" id="UP000489600">
    <property type="component" value="Unassembled WGS sequence"/>
</dbReference>
<evidence type="ECO:0000313" key="2">
    <source>
        <dbReference type="EMBL" id="VVB04614.1"/>
    </source>
</evidence>
<evidence type="ECO:0000256" key="1">
    <source>
        <dbReference type="ARBA" id="ARBA00022679"/>
    </source>
</evidence>
<dbReference type="InterPro" id="IPR002213">
    <property type="entry name" value="UDP_glucos_trans"/>
</dbReference>
<proteinExistence type="predicted"/>
<protein>
    <recommendedName>
        <fullName evidence="4">UDP-glycosyltransferases domain-containing protein</fullName>
    </recommendedName>
</protein>
<reference evidence="2" key="1">
    <citation type="submission" date="2019-07" db="EMBL/GenBank/DDBJ databases">
        <authorList>
            <person name="Dittberner H."/>
        </authorList>
    </citation>
    <scope>NUCLEOTIDE SEQUENCE [LARGE SCALE GENOMIC DNA]</scope>
</reference>
<keyword evidence="1" id="KW-0808">Transferase</keyword>
<dbReference type="GO" id="GO:0008194">
    <property type="term" value="F:UDP-glycosyltransferase activity"/>
    <property type="evidence" value="ECO:0007669"/>
    <property type="project" value="InterPro"/>
</dbReference>
<keyword evidence="3" id="KW-1185">Reference proteome</keyword>
<comment type="caution">
    <text evidence="2">The sequence shown here is derived from an EMBL/GenBank/DDBJ whole genome shotgun (WGS) entry which is preliminary data.</text>
</comment>
<name>A0A565BT94_9BRAS</name>
<evidence type="ECO:0008006" key="4">
    <source>
        <dbReference type="Google" id="ProtNLM"/>
    </source>
</evidence>
<dbReference type="CDD" id="cd03784">
    <property type="entry name" value="GT1_Gtf-like"/>
    <property type="match status" value="1"/>
</dbReference>
<accession>A0A565BT94</accession>
<organism evidence="2 3">
    <name type="scientific">Arabis nemorensis</name>
    <dbReference type="NCBI Taxonomy" id="586526"/>
    <lineage>
        <taxon>Eukaryota</taxon>
        <taxon>Viridiplantae</taxon>
        <taxon>Streptophyta</taxon>
        <taxon>Embryophyta</taxon>
        <taxon>Tracheophyta</taxon>
        <taxon>Spermatophyta</taxon>
        <taxon>Magnoliopsida</taxon>
        <taxon>eudicotyledons</taxon>
        <taxon>Gunneridae</taxon>
        <taxon>Pentapetalae</taxon>
        <taxon>rosids</taxon>
        <taxon>malvids</taxon>
        <taxon>Brassicales</taxon>
        <taxon>Brassicaceae</taxon>
        <taxon>Arabideae</taxon>
        <taxon>Arabis</taxon>
    </lineage>
</organism>
<sequence length="130" mass="14543">MVSERGCIVKWAPQTEVLAHPAVGGFWSHCGWNSTLESIVEGVPMICRPFHSEQKLNAVYIESVWSVGIQIEGEGEVERGQVEKAVKRLIVDEDMRKRALDLNEKVKASVRIGGSLHNALDELVKYLKTE</sequence>
<dbReference type="EMBL" id="CABITT030000005">
    <property type="protein sequence ID" value="VVB04614.1"/>
    <property type="molecule type" value="Genomic_DNA"/>
</dbReference>
<gene>
    <name evidence="2" type="ORF">ANE_LOCUS15058</name>
</gene>
<dbReference type="OrthoDB" id="5835829at2759"/>
<evidence type="ECO:0000313" key="3">
    <source>
        <dbReference type="Proteomes" id="UP000489600"/>
    </source>
</evidence>
<dbReference type="AlphaFoldDB" id="A0A565BT94"/>
<dbReference type="Gene3D" id="3.40.50.2000">
    <property type="entry name" value="Glycogen Phosphorylase B"/>
    <property type="match status" value="2"/>
</dbReference>
<dbReference type="SUPFAM" id="SSF53756">
    <property type="entry name" value="UDP-Glycosyltransferase/glycogen phosphorylase"/>
    <property type="match status" value="1"/>
</dbReference>
<dbReference type="PANTHER" id="PTHR48045">
    <property type="entry name" value="UDP-GLYCOSYLTRANSFERASE 72B1"/>
    <property type="match status" value="1"/>
</dbReference>
<dbReference type="Pfam" id="PF00201">
    <property type="entry name" value="UDPGT"/>
    <property type="match status" value="1"/>
</dbReference>